<keyword evidence="1" id="KW-0175">Coiled coil</keyword>
<dbReference type="Proteomes" id="UP000027138">
    <property type="component" value="Unassembled WGS sequence"/>
</dbReference>
<protein>
    <submittedName>
        <fullName evidence="2">Uncharacterized protein</fullName>
    </submittedName>
</protein>
<dbReference type="EMBL" id="KK914476">
    <property type="protein sequence ID" value="KDP35803.1"/>
    <property type="molecule type" value="Genomic_DNA"/>
</dbReference>
<evidence type="ECO:0000313" key="2">
    <source>
        <dbReference type="EMBL" id="KDP35803.1"/>
    </source>
</evidence>
<name>A0A067KLE5_JATCU</name>
<evidence type="ECO:0000313" key="3">
    <source>
        <dbReference type="Proteomes" id="UP000027138"/>
    </source>
</evidence>
<evidence type="ECO:0000256" key="1">
    <source>
        <dbReference type="SAM" id="Coils"/>
    </source>
</evidence>
<keyword evidence="3" id="KW-1185">Reference proteome</keyword>
<feature type="coiled-coil region" evidence="1">
    <location>
        <begin position="57"/>
        <end position="98"/>
    </location>
</feature>
<gene>
    <name evidence="2" type="ORF">JCGZ_10439</name>
</gene>
<accession>A0A067KLE5</accession>
<sequence>MSANSMHFARISKLKSGYAEMEIKKNQMDDALKSVKVSIREQEAQHKADIIAQEVEIEKFTEENWDLLNKNKELERKVKELESIGKEMEKELQGLQEQEGTQQEDLAKACLSLSQTFYRG</sequence>
<organism evidence="2 3">
    <name type="scientific">Jatropha curcas</name>
    <name type="common">Barbados nut</name>
    <dbReference type="NCBI Taxonomy" id="180498"/>
    <lineage>
        <taxon>Eukaryota</taxon>
        <taxon>Viridiplantae</taxon>
        <taxon>Streptophyta</taxon>
        <taxon>Embryophyta</taxon>
        <taxon>Tracheophyta</taxon>
        <taxon>Spermatophyta</taxon>
        <taxon>Magnoliopsida</taxon>
        <taxon>eudicotyledons</taxon>
        <taxon>Gunneridae</taxon>
        <taxon>Pentapetalae</taxon>
        <taxon>rosids</taxon>
        <taxon>fabids</taxon>
        <taxon>Malpighiales</taxon>
        <taxon>Euphorbiaceae</taxon>
        <taxon>Crotonoideae</taxon>
        <taxon>Jatropheae</taxon>
        <taxon>Jatropha</taxon>
    </lineage>
</organism>
<reference evidence="2 3" key="1">
    <citation type="journal article" date="2014" name="PLoS ONE">
        <title>Global Analysis of Gene Expression Profiles in Physic Nut (Jatropha curcas L.) Seedlings Exposed to Salt Stress.</title>
        <authorList>
            <person name="Zhang L."/>
            <person name="Zhang C."/>
            <person name="Wu P."/>
            <person name="Chen Y."/>
            <person name="Li M."/>
            <person name="Jiang H."/>
            <person name="Wu G."/>
        </authorList>
    </citation>
    <scope>NUCLEOTIDE SEQUENCE [LARGE SCALE GENOMIC DNA]</scope>
    <source>
        <strain evidence="3">cv. GZQX0401</strain>
        <tissue evidence="2">Young leaves</tissue>
    </source>
</reference>
<proteinExistence type="predicted"/>
<dbReference type="AlphaFoldDB" id="A0A067KLE5"/>